<evidence type="ECO:0000313" key="2">
    <source>
        <dbReference type="Proteomes" id="UP000010408"/>
    </source>
</evidence>
<dbReference type="HOGENOM" id="CLU_3294064_0_0_10"/>
<gene>
    <name evidence="1" type="ORF">HMPREF9134_00954</name>
</gene>
<dbReference type="AlphaFoldDB" id="L1NDQ7"/>
<evidence type="ECO:0000313" key="1">
    <source>
        <dbReference type="EMBL" id="EKY01410.1"/>
    </source>
</evidence>
<dbReference type="Proteomes" id="UP000010408">
    <property type="component" value="Unassembled WGS sequence"/>
</dbReference>
<name>L1NDQ7_9PORP</name>
<organism evidence="1 2">
    <name type="scientific">Porphyromonas catoniae F0037</name>
    <dbReference type="NCBI Taxonomy" id="1127696"/>
    <lineage>
        <taxon>Bacteria</taxon>
        <taxon>Pseudomonadati</taxon>
        <taxon>Bacteroidota</taxon>
        <taxon>Bacteroidia</taxon>
        <taxon>Bacteroidales</taxon>
        <taxon>Porphyromonadaceae</taxon>
        <taxon>Porphyromonas</taxon>
    </lineage>
</organism>
<reference evidence="1 2" key="1">
    <citation type="submission" date="2012-05" db="EMBL/GenBank/DDBJ databases">
        <authorList>
            <person name="Weinstock G."/>
            <person name="Sodergren E."/>
            <person name="Lobos E.A."/>
            <person name="Fulton L."/>
            <person name="Fulton R."/>
            <person name="Courtney L."/>
            <person name="Fronick C."/>
            <person name="O'Laughlin M."/>
            <person name="Godfrey J."/>
            <person name="Wilson R.M."/>
            <person name="Miner T."/>
            <person name="Farmer C."/>
            <person name="Delehaunty K."/>
            <person name="Cordes M."/>
            <person name="Minx P."/>
            <person name="Tomlinson C."/>
            <person name="Chen J."/>
            <person name="Wollam A."/>
            <person name="Pepin K.H."/>
            <person name="Bhonagiri V."/>
            <person name="Zhang X."/>
            <person name="Suruliraj S."/>
            <person name="Warren W."/>
            <person name="Mitreva M."/>
            <person name="Mardis E.R."/>
            <person name="Wilson R.K."/>
        </authorList>
    </citation>
    <scope>NUCLEOTIDE SEQUENCE [LARGE SCALE GENOMIC DNA]</scope>
    <source>
        <strain evidence="1 2">F0037</strain>
    </source>
</reference>
<protein>
    <submittedName>
        <fullName evidence="1">Uncharacterized protein</fullName>
    </submittedName>
</protein>
<proteinExistence type="predicted"/>
<sequence>MSPLRESHGQSDSFEIYSCLEDVLKVRKRRLYNQLRKCVG</sequence>
<comment type="caution">
    <text evidence="1">The sequence shown here is derived from an EMBL/GenBank/DDBJ whole genome shotgun (WGS) entry which is preliminary data.</text>
</comment>
<accession>L1NDQ7</accession>
<dbReference type="EMBL" id="AMEQ01000026">
    <property type="protein sequence ID" value="EKY01410.1"/>
    <property type="molecule type" value="Genomic_DNA"/>
</dbReference>